<evidence type="ECO:0000313" key="3">
    <source>
        <dbReference type="EMBL" id="EDW00070.1"/>
    </source>
</evidence>
<name>B4JKG7_DROGR</name>
<proteinExistence type="predicted"/>
<feature type="signal peptide" evidence="2">
    <location>
        <begin position="1"/>
        <end position="20"/>
    </location>
</feature>
<dbReference type="OMA" id="RNYYEAS"/>
<dbReference type="eggNOG" id="ENOG502T6YA">
    <property type="taxonomic scope" value="Eukaryota"/>
</dbReference>
<dbReference type="HOGENOM" id="CLU_146238_0_0_1"/>
<evidence type="ECO:0000256" key="1">
    <source>
        <dbReference type="SAM" id="MobiDB-lite"/>
    </source>
</evidence>
<dbReference type="KEGG" id="dgr:6564528"/>
<gene>
    <name evidence="3" type="primary">Dgri\GH12655</name>
    <name evidence="3" type="ORF">Dgri_GH12655</name>
</gene>
<dbReference type="EMBL" id="CH916370">
    <property type="protein sequence ID" value="EDW00070.1"/>
    <property type="molecule type" value="Genomic_DNA"/>
</dbReference>
<dbReference type="OrthoDB" id="7868485at2759"/>
<reference evidence="3 4" key="1">
    <citation type="journal article" date="2007" name="Nature">
        <title>Evolution of genes and genomes on the Drosophila phylogeny.</title>
        <authorList>
            <consortium name="Drosophila 12 Genomes Consortium"/>
            <person name="Clark A.G."/>
            <person name="Eisen M.B."/>
            <person name="Smith D.R."/>
            <person name="Bergman C.M."/>
            <person name="Oliver B."/>
            <person name="Markow T.A."/>
            <person name="Kaufman T.C."/>
            <person name="Kellis M."/>
            <person name="Gelbart W."/>
            <person name="Iyer V.N."/>
            <person name="Pollard D.A."/>
            <person name="Sackton T.B."/>
            <person name="Larracuente A.M."/>
            <person name="Singh N.D."/>
            <person name="Abad J.P."/>
            <person name="Abt D.N."/>
            <person name="Adryan B."/>
            <person name="Aguade M."/>
            <person name="Akashi H."/>
            <person name="Anderson W.W."/>
            <person name="Aquadro C.F."/>
            <person name="Ardell D.H."/>
            <person name="Arguello R."/>
            <person name="Artieri C.G."/>
            <person name="Barbash D.A."/>
            <person name="Barker D."/>
            <person name="Barsanti P."/>
            <person name="Batterham P."/>
            <person name="Batzoglou S."/>
            <person name="Begun D."/>
            <person name="Bhutkar A."/>
            <person name="Blanco E."/>
            <person name="Bosak S.A."/>
            <person name="Bradley R.K."/>
            <person name="Brand A.D."/>
            <person name="Brent M.R."/>
            <person name="Brooks A.N."/>
            <person name="Brown R.H."/>
            <person name="Butlin R.K."/>
            <person name="Caggese C."/>
            <person name="Calvi B.R."/>
            <person name="Bernardo de Carvalho A."/>
            <person name="Caspi A."/>
            <person name="Castrezana S."/>
            <person name="Celniker S.E."/>
            <person name="Chang J.L."/>
            <person name="Chapple C."/>
            <person name="Chatterji S."/>
            <person name="Chinwalla A."/>
            <person name="Civetta A."/>
            <person name="Clifton S.W."/>
            <person name="Comeron J.M."/>
            <person name="Costello J.C."/>
            <person name="Coyne J.A."/>
            <person name="Daub J."/>
            <person name="David R.G."/>
            <person name="Delcher A.L."/>
            <person name="Delehaunty K."/>
            <person name="Do C.B."/>
            <person name="Ebling H."/>
            <person name="Edwards K."/>
            <person name="Eickbush T."/>
            <person name="Evans J.D."/>
            <person name="Filipski A."/>
            <person name="Findeiss S."/>
            <person name="Freyhult E."/>
            <person name="Fulton L."/>
            <person name="Fulton R."/>
            <person name="Garcia A.C."/>
            <person name="Gardiner A."/>
            <person name="Garfield D.A."/>
            <person name="Garvin B.E."/>
            <person name="Gibson G."/>
            <person name="Gilbert D."/>
            <person name="Gnerre S."/>
            <person name="Godfrey J."/>
            <person name="Good R."/>
            <person name="Gotea V."/>
            <person name="Gravely B."/>
            <person name="Greenberg A.J."/>
            <person name="Griffiths-Jones S."/>
            <person name="Gross S."/>
            <person name="Guigo R."/>
            <person name="Gustafson E.A."/>
            <person name="Haerty W."/>
            <person name="Hahn M.W."/>
            <person name="Halligan D.L."/>
            <person name="Halpern A.L."/>
            <person name="Halter G.M."/>
            <person name="Han M.V."/>
            <person name="Heger A."/>
            <person name="Hillier L."/>
            <person name="Hinrichs A.S."/>
            <person name="Holmes I."/>
            <person name="Hoskins R.A."/>
            <person name="Hubisz M.J."/>
            <person name="Hultmark D."/>
            <person name="Huntley M.A."/>
            <person name="Jaffe D.B."/>
            <person name="Jagadeeshan S."/>
            <person name="Jeck W.R."/>
            <person name="Johnson J."/>
            <person name="Jones C.D."/>
            <person name="Jordan W.C."/>
            <person name="Karpen G.H."/>
            <person name="Kataoka E."/>
            <person name="Keightley P.D."/>
            <person name="Kheradpour P."/>
            <person name="Kirkness E.F."/>
            <person name="Koerich L.B."/>
            <person name="Kristiansen K."/>
            <person name="Kudrna D."/>
            <person name="Kulathinal R.J."/>
            <person name="Kumar S."/>
            <person name="Kwok R."/>
            <person name="Lander E."/>
            <person name="Langley C.H."/>
            <person name="Lapoint R."/>
            <person name="Lazzaro B.P."/>
            <person name="Lee S.J."/>
            <person name="Levesque L."/>
            <person name="Li R."/>
            <person name="Lin C.F."/>
            <person name="Lin M.F."/>
            <person name="Lindblad-Toh K."/>
            <person name="Llopart A."/>
            <person name="Long M."/>
            <person name="Low L."/>
            <person name="Lozovsky E."/>
            <person name="Lu J."/>
            <person name="Luo M."/>
            <person name="Machado C.A."/>
            <person name="Makalowski W."/>
            <person name="Marzo M."/>
            <person name="Matsuda M."/>
            <person name="Matzkin L."/>
            <person name="McAllister B."/>
            <person name="McBride C.S."/>
            <person name="McKernan B."/>
            <person name="McKernan K."/>
            <person name="Mendez-Lago M."/>
            <person name="Minx P."/>
            <person name="Mollenhauer M.U."/>
            <person name="Montooth K."/>
            <person name="Mount S.M."/>
            <person name="Mu X."/>
            <person name="Myers E."/>
            <person name="Negre B."/>
            <person name="Newfeld S."/>
            <person name="Nielsen R."/>
            <person name="Noor M.A."/>
            <person name="O'Grady P."/>
            <person name="Pachter L."/>
            <person name="Papaceit M."/>
            <person name="Parisi M.J."/>
            <person name="Parisi M."/>
            <person name="Parts L."/>
            <person name="Pedersen J.S."/>
            <person name="Pesole G."/>
            <person name="Phillippy A.M."/>
            <person name="Ponting C.P."/>
            <person name="Pop M."/>
            <person name="Porcelli D."/>
            <person name="Powell J.R."/>
            <person name="Prohaska S."/>
            <person name="Pruitt K."/>
            <person name="Puig M."/>
            <person name="Quesneville H."/>
            <person name="Ram K.R."/>
            <person name="Rand D."/>
            <person name="Rasmussen M.D."/>
            <person name="Reed L.K."/>
            <person name="Reenan R."/>
            <person name="Reily A."/>
            <person name="Remington K.A."/>
            <person name="Rieger T.T."/>
            <person name="Ritchie M.G."/>
            <person name="Robin C."/>
            <person name="Rogers Y.H."/>
            <person name="Rohde C."/>
            <person name="Rozas J."/>
            <person name="Rubenfield M.J."/>
            <person name="Ruiz A."/>
            <person name="Russo S."/>
            <person name="Salzberg S.L."/>
            <person name="Sanchez-Gracia A."/>
            <person name="Saranga D.J."/>
            <person name="Sato H."/>
            <person name="Schaeffer S.W."/>
            <person name="Schatz M.C."/>
            <person name="Schlenke T."/>
            <person name="Schwartz R."/>
            <person name="Segarra C."/>
            <person name="Singh R.S."/>
            <person name="Sirot L."/>
            <person name="Sirota M."/>
            <person name="Sisneros N.B."/>
            <person name="Smith C.D."/>
            <person name="Smith T.F."/>
            <person name="Spieth J."/>
            <person name="Stage D.E."/>
            <person name="Stark A."/>
            <person name="Stephan W."/>
            <person name="Strausberg R.L."/>
            <person name="Strempel S."/>
            <person name="Sturgill D."/>
            <person name="Sutton G."/>
            <person name="Sutton G.G."/>
            <person name="Tao W."/>
            <person name="Teichmann S."/>
            <person name="Tobari Y.N."/>
            <person name="Tomimura Y."/>
            <person name="Tsolas J.M."/>
            <person name="Valente V.L."/>
            <person name="Venter E."/>
            <person name="Venter J.C."/>
            <person name="Vicario S."/>
            <person name="Vieira F.G."/>
            <person name="Vilella A.J."/>
            <person name="Villasante A."/>
            <person name="Walenz B."/>
            <person name="Wang J."/>
            <person name="Wasserman M."/>
            <person name="Watts T."/>
            <person name="Wilson D."/>
            <person name="Wilson R.K."/>
            <person name="Wing R.A."/>
            <person name="Wolfner M.F."/>
            <person name="Wong A."/>
            <person name="Wong G.K."/>
            <person name="Wu C.I."/>
            <person name="Wu G."/>
            <person name="Yamamoto D."/>
            <person name="Yang H.P."/>
            <person name="Yang S.P."/>
            <person name="Yorke J.A."/>
            <person name="Yoshida K."/>
            <person name="Zdobnov E."/>
            <person name="Zhang P."/>
            <person name="Zhang Y."/>
            <person name="Zimin A.V."/>
            <person name="Baldwin J."/>
            <person name="Abdouelleil A."/>
            <person name="Abdulkadir J."/>
            <person name="Abebe A."/>
            <person name="Abera B."/>
            <person name="Abreu J."/>
            <person name="Acer S.C."/>
            <person name="Aftuck L."/>
            <person name="Alexander A."/>
            <person name="An P."/>
            <person name="Anderson E."/>
            <person name="Anderson S."/>
            <person name="Arachi H."/>
            <person name="Azer M."/>
            <person name="Bachantsang P."/>
            <person name="Barry A."/>
            <person name="Bayul T."/>
            <person name="Berlin A."/>
            <person name="Bessette D."/>
            <person name="Bloom T."/>
            <person name="Blye J."/>
            <person name="Boguslavskiy L."/>
            <person name="Bonnet C."/>
            <person name="Boukhgalter B."/>
            <person name="Bourzgui I."/>
            <person name="Brown A."/>
            <person name="Cahill P."/>
            <person name="Channer S."/>
            <person name="Cheshatsang Y."/>
            <person name="Chuda L."/>
            <person name="Citroen M."/>
            <person name="Collymore A."/>
            <person name="Cooke P."/>
            <person name="Costello M."/>
            <person name="D'Aco K."/>
            <person name="Daza R."/>
            <person name="De Haan G."/>
            <person name="DeGray S."/>
            <person name="DeMaso C."/>
            <person name="Dhargay N."/>
            <person name="Dooley K."/>
            <person name="Dooley E."/>
            <person name="Doricent M."/>
            <person name="Dorje P."/>
            <person name="Dorjee K."/>
            <person name="Dupes A."/>
            <person name="Elong R."/>
            <person name="Falk J."/>
            <person name="Farina A."/>
            <person name="Faro S."/>
            <person name="Ferguson D."/>
            <person name="Fisher S."/>
            <person name="Foley C.D."/>
            <person name="Franke A."/>
            <person name="Friedrich D."/>
            <person name="Gadbois L."/>
            <person name="Gearin G."/>
            <person name="Gearin C.R."/>
            <person name="Giannoukos G."/>
            <person name="Goode T."/>
            <person name="Graham J."/>
            <person name="Grandbois E."/>
            <person name="Grewal S."/>
            <person name="Gyaltsen K."/>
            <person name="Hafez N."/>
            <person name="Hagos B."/>
            <person name="Hall J."/>
            <person name="Henson C."/>
            <person name="Hollinger A."/>
            <person name="Honan T."/>
            <person name="Huard M.D."/>
            <person name="Hughes L."/>
            <person name="Hurhula B."/>
            <person name="Husby M.E."/>
            <person name="Kamat A."/>
            <person name="Kanga B."/>
            <person name="Kashin S."/>
            <person name="Khazanovich D."/>
            <person name="Kisner P."/>
            <person name="Lance K."/>
            <person name="Lara M."/>
            <person name="Lee W."/>
            <person name="Lennon N."/>
            <person name="Letendre F."/>
            <person name="LeVine R."/>
            <person name="Lipovsky A."/>
            <person name="Liu X."/>
            <person name="Liu J."/>
            <person name="Liu S."/>
            <person name="Lokyitsang T."/>
            <person name="Lokyitsang Y."/>
            <person name="Lubonja R."/>
            <person name="Lui A."/>
            <person name="MacDonald P."/>
            <person name="Magnisalis V."/>
            <person name="Maru K."/>
            <person name="Matthews C."/>
            <person name="McCusker W."/>
            <person name="McDonough S."/>
            <person name="Mehta T."/>
            <person name="Meldrim J."/>
            <person name="Meneus L."/>
            <person name="Mihai O."/>
            <person name="Mihalev A."/>
            <person name="Mihova T."/>
            <person name="Mittelman R."/>
            <person name="Mlenga V."/>
            <person name="Montmayeur A."/>
            <person name="Mulrain L."/>
            <person name="Navidi A."/>
            <person name="Naylor J."/>
            <person name="Negash T."/>
            <person name="Nguyen T."/>
            <person name="Nguyen N."/>
            <person name="Nicol R."/>
            <person name="Norbu C."/>
            <person name="Norbu N."/>
            <person name="Novod N."/>
            <person name="O'Neill B."/>
            <person name="Osman S."/>
            <person name="Markiewicz E."/>
            <person name="Oyono O.L."/>
            <person name="Patti C."/>
            <person name="Phunkhang P."/>
            <person name="Pierre F."/>
            <person name="Priest M."/>
            <person name="Raghuraman S."/>
            <person name="Rege F."/>
            <person name="Reyes R."/>
            <person name="Rise C."/>
            <person name="Rogov P."/>
            <person name="Ross K."/>
            <person name="Ryan E."/>
            <person name="Settipalli S."/>
            <person name="Shea T."/>
            <person name="Sherpa N."/>
            <person name="Shi L."/>
            <person name="Shih D."/>
            <person name="Sparrow T."/>
            <person name="Spaulding J."/>
            <person name="Stalker J."/>
            <person name="Stange-Thomann N."/>
            <person name="Stavropoulos S."/>
            <person name="Stone C."/>
            <person name="Strader C."/>
            <person name="Tesfaye S."/>
            <person name="Thomson T."/>
            <person name="Thoulutsang Y."/>
            <person name="Thoulutsang D."/>
            <person name="Topham K."/>
            <person name="Topping I."/>
            <person name="Tsamla T."/>
            <person name="Vassiliev H."/>
            <person name="Vo A."/>
            <person name="Wangchuk T."/>
            <person name="Wangdi T."/>
            <person name="Weiand M."/>
            <person name="Wilkinson J."/>
            <person name="Wilson A."/>
            <person name="Yadav S."/>
            <person name="Young G."/>
            <person name="Yu Q."/>
            <person name="Zembek L."/>
            <person name="Zhong D."/>
            <person name="Zimmer A."/>
            <person name="Zwirko Z."/>
            <person name="Jaffe D.B."/>
            <person name="Alvarez P."/>
            <person name="Brockman W."/>
            <person name="Butler J."/>
            <person name="Chin C."/>
            <person name="Gnerre S."/>
            <person name="Grabherr M."/>
            <person name="Kleber M."/>
            <person name="Mauceli E."/>
            <person name="MacCallum I."/>
        </authorList>
    </citation>
    <scope>NUCLEOTIDE SEQUENCE [LARGE SCALE GENOMIC DNA]</scope>
    <source>
        <strain evidence="4">Tucson 15287-2541.00</strain>
    </source>
</reference>
<dbReference type="InParanoid" id="B4JKG7"/>
<feature type="chain" id="PRO_5002812580" evidence="2">
    <location>
        <begin position="21"/>
        <end position="138"/>
    </location>
</feature>
<dbReference type="Proteomes" id="UP000001070">
    <property type="component" value="Unassembled WGS sequence"/>
</dbReference>
<keyword evidence="2" id="KW-0732">Signal</keyword>
<keyword evidence="4" id="KW-1185">Reference proteome</keyword>
<sequence>MKYAGCLAIVLIAMSGLCTALPMANEDELVALNSVEQVRTDELPHILKIAPRHSEPVAEDPERPGDFDTIVEELRTAGVHTSEQKPLHTLRYKELARLLALWQMAQGRNYYVANENRAPHAHDGDTNDNDDNHAKNTS</sequence>
<evidence type="ECO:0000256" key="2">
    <source>
        <dbReference type="SAM" id="SignalP"/>
    </source>
</evidence>
<feature type="region of interest" description="Disordered" evidence="1">
    <location>
        <begin position="117"/>
        <end position="138"/>
    </location>
</feature>
<dbReference type="AlphaFoldDB" id="B4JKG7"/>
<dbReference type="PhylomeDB" id="B4JKG7"/>
<evidence type="ECO:0000313" key="4">
    <source>
        <dbReference type="Proteomes" id="UP000001070"/>
    </source>
</evidence>
<organism evidence="4">
    <name type="scientific">Drosophila grimshawi</name>
    <name type="common">Hawaiian fruit fly</name>
    <name type="synonym">Idiomyia grimshawi</name>
    <dbReference type="NCBI Taxonomy" id="7222"/>
    <lineage>
        <taxon>Eukaryota</taxon>
        <taxon>Metazoa</taxon>
        <taxon>Ecdysozoa</taxon>
        <taxon>Arthropoda</taxon>
        <taxon>Hexapoda</taxon>
        <taxon>Insecta</taxon>
        <taxon>Pterygota</taxon>
        <taxon>Neoptera</taxon>
        <taxon>Endopterygota</taxon>
        <taxon>Diptera</taxon>
        <taxon>Brachycera</taxon>
        <taxon>Muscomorpha</taxon>
        <taxon>Ephydroidea</taxon>
        <taxon>Drosophilidae</taxon>
        <taxon>Drosophila</taxon>
        <taxon>Hawaiian Drosophila</taxon>
    </lineage>
</organism>
<protein>
    <submittedName>
        <fullName evidence="3">GH12655</fullName>
    </submittedName>
</protein>
<accession>B4JKG7</accession>
<dbReference type="FunCoup" id="B4JKG7">
    <property type="interactions" value="3"/>
</dbReference>